<evidence type="ECO:0008006" key="2">
    <source>
        <dbReference type="Google" id="ProtNLM"/>
    </source>
</evidence>
<accession>A0A6J5NSH4</accession>
<protein>
    <recommendedName>
        <fullName evidence="2">Major tropism determinant N-terminal domain-containing protein</fullName>
    </recommendedName>
</protein>
<gene>
    <name evidence="1" type="ORF">UFOVP770_2</name>
</gene>
<proteinExistence type="predicted"/>
<reference evidence="1" key="1">
    <citation type="submission" date="2020-04" db="EMBL/GenBank/DDBJ databases">
        <authorList>
            <person name="Chiriac C."/>
            <person name="Salcher M."/>
            <person name="Ghai R."/>
            <person name="Kavagutti S V."/>
        </authorList>
    </citation>
    <scope>NUCLEOTIDE SEQUENCE</scope>
</reference>
<evidence type="ECO:0000313" key="1">
    <source>
        <dbReference type="EMBL" id="CAB4160616.1"/>
    </source>
</evidence>
<organism evidence="1">
    <name type="scientific">uncultured Caudovirales phage</name>
    <dbReference type="NCBI Taxonomy" id="2100421"/>
    <lineage>
        <taxon>Viruses</taxon>
        <taxon>Duplodnaviria</taxon>
        <taxon>Heunggongvirae</taxon>
        <taxon>Uroviricota</taxon>
        <taxon>Caudoviricetes</taxon>
        <taxon>Peduoviridae</taxon>
        <taxon>Maltschvirus</taxon>
        <taxon>Maltschvirus maltsch</taxon>
    </lineage>
</organism>
<sequence length="708" mass="69237">MAITIKHAKTDTIADWTQADLDAQIALGNFPAGTVLADIVLPSDWNNDHTISGTVPIANGGTGQTTANAAINALLPSQASQSGKVLSTNGTDTSWIAAGGTGTVTSVTGTAPVSVATGTTTPVISMTAATSSVDGYLTSTDWNTFNGKGNGTVTSITAGTGLSGGTITSSGTIAIDSTVVTLTGTQTLTNKTLTSPKVNEILDTNGNEILGLSPTASATDYLTVKNGIGVGVPLHFYADGSSTNIGMHIQPKGSGLVTISDGTDFNKGIRFRSSGSAASAVTLLDAVSTAGRVVTLPDATTTLVGRDTTDTLTNKSISGSTNTLSNIGNSSLTNSAITINGTSTSLGGSINVGTVTSVTGTSPVVSSGGATPAISMAAASTTTDGYLTSTDWNTFNSKGSGTVTSVSATSPVTSTGGATPTIAMPAATTSVSGYLTSTDWTTFNNKGSGTVTSVAALTLGTTGTDLSSSVANGTTTPVITLNVPTASATNRGVLSSADWTTFNNKGSGTVTAVSVVSANGLAGSSSGGATPALTLSTTVTGLLKGNGTAISAATSGTDYAPATSGTSILYGNGAGGFSNVTVGSGLSFSTGTLSSTATGTVTSVSGTGTVAGISLSGTVTSSGNLTLGGTFALPSGQVTGKMIYDTFTATASQTSFTTSQTYTSGKIQVAVNGVILLNGTDCTVTSGTAVVMATGLTVGDIVIITYPI</sequence>
<dbReference type="EMBL" id="LR796715">
    <property type="protein sequence ID" value="CAB4160616.1"/>
    <property type="molecule type" value="Genomic_DNA"/>
</dbReference>
<name>A0A6J5NSH4_9CAUD</name>